<feature type="compositionally biased region" description="Pro residues" evidence="2">
    <location>
        <begin position="46"/>
        <end position="64"/>
    </location>
</feature>
<dbReference type="InterPro" id="IPR050922">
    <property type="entry name" value="LytR/CpsA/Psr_CW_biosynth"/>
</dbReference>
<name>A0A143QIR2_RHOFA</name>
<dbReference type="PANTHER" id="PTHR33392:SF6">
    <property type="entry name" value="POLYISOPRENYL-TEICHOIC ACID--PEPTIDOGLYCAN TEICHOIC ACID TRANSFERASE TAGU"/>
    <property type="match status" value="1"/>
</dbReference>
<reference evidence="5 6" key="1">
    <citation type="journal article" date="2016" name="Genome Announc.">
        <title>Complete Genome and Plasmid Sequences for Rhodococcus fascians D188 and Draft Sequences for Rhodococcus Isolates PBTS 1 and PBTS 2.</title>
        <authorList>
            <person name="Stamler R.A."/>
            <person name="Vereecke D."/>
            <person name="Zhang Y."/>
            <person name="Schilkey F."/>
            <person name="Devitt N."/>
            <person name="Randall J.J."/>
        </authorList>
    </citation>
    <scope>NUCLEOTIDE SEQUENCE [LARGE SCALE GENOMIC DNA]</scope>
    <source>
        <strain evidence="5 6">PBTS2</strain>
    </source>
</reference>
<dbReference type="PATRIC" id="fig|1653479.3.peg.1393"/>
<dbReference type="InterPro" id="IPR004474">
    <property type="entry name" value="LytR_CpsA_psr"/>
</dbReference>
<dbReference type="EMBL" id="CP015220">
    <property type="protein sequence ID" value="AMY22686.1"/>
    <property type="molecule type" value="Genomic_DNA"/>
</dbReference>
<evidence type="ECO:0000259" key="4">
    <source>
        <dbReference type="Pfam" id="PF03816"/>
    </source>
</evidence>
<feature type="transmembrane region" description="Helical" evidence="3">
    <location>
        <begin position="200"/>
        <end position="218"/>
    </location>
</feature>
<feature type="compositionally biased region" description="Basic and acidic residues" evidence="2">
    <location>
        <begin position="171"/>
        <end position="184"/>
    </location>
</feature>
<comment type="similarity">
    <text evidence="1">Belongs to the LytR/CpsA/Psr (LCP) family.</text>
</comment>
<evidence type="ECO:0000256" key="2">
    <source>
        <dbReference type="SAM" id="MobiDB-lite"/>
    </source>
</evidence>
<dbReference type="Pfam" id="PF03816">
    <property type="entry name" value="LytR_cpsA_psr"/>
    <property type="match status" value="1"/>
</dbReference>
<proteinExistence type="inferred from homology"/>
<evidence type="ECO:0000256" key="1">
    <source>
        <dbReference type="ARBA" id="ARBA00006068"/>
    </source>
</evidence>
<protein>
    <submittedName>
        <fullName evidence="5">Putative transcriptional regulator YwtF</fullName>
    </submittedName>
</protein>
<evidence type="ECO:0000256" key="3">
    <source>
        <dbReference type="SAM" id="Phobius"/>
    </source>
</evidence>
<keyword evidence="3" id="KW-0472">Membrane</keyword>
<reference evidence="6" key="2">
    <citation type="submission" date="2016-04" db="EMBL/GenBank/DDBJ databases">
        <title>Complete Genome and Plasmid Sequences for Rhodococcus fascians D188 and Draft Sequences for Rhodococcus spp. Isolates PBTS 1 and PBTS 2.</title>
        <authorList>
            <person name="Stamer R."/>
            <person name="Vereecke D."/>
            <person name="Zhang Y."/>
            <person name="Schilkey F."/>
            <person name="Devitt N."/>
            <person name="Randall J."/>
        </authorList>
    </citation>
    <scope>NUCLEOTIDE SEQUENCE [LARGE SCALE GENOMIC DNA]</scope>
    <source>
        <strain evidence="6">PBTS2</strain>
    </source>
</reference>
<dbReference type="AlphaFoldDB" id="A0A143QIR2"/>
<feature type="domain" description="Cell envelope-related transcriptional attenuator" evidence="4">
    <location>
        <begin position="272"/>
        <end position="415"/>
    </location>
</feature>
<evidence type="ECO:0000313" key="6">
    <source>
        <dbReference type="Proteomes" id="UP000076038"/>
    </source>
</evidence>
<keyword evidence="3" id="KW-0812">Transmembrane</keyword>
<keyword evidence="3" id="KW-1133">Transmembrane helix</keyword>
<dbReference type="Gene3D" id="3.40.630.190">
    <property type="entry name" value="LCP protein"/>
    <property type="match status" value="1"/>
</dbReference>
<sequence>MNDDDRYGRHGAPNRRTPPPSQPPPPRRPPGQQPPPPPRRAGGAPGQPPPPPRQYRPGPPPVPNPRRYNPEPPAERGTPRRPGPAPEGTEFIRRDGRPAAPRHGAPVPPQQAWSQAPEPGPAGSVPPNSTRQYSRAAEDEAGRTGYAPRQQPEPYVDERRQPPASPQRALRRPEPARPQRDSRPPKVAKPRKRRRWGRRFLIVLLVLVLGIGGIVYYVDSSLTRVDALTSYPGRIGDTPGTNWLLVGSDSRAGLTPEQEASLATGGEVGPSRTDTIIMIHIPEGGGATTMVSLPRDSYVPIPGNGEDKLNAAFAFGGPSLLVQTVEGATGVHIDHYAEIGFGGFAGIVDAVGGVNVCVQNAIDDPLAGINIPAGCQDLDGSEALGFVRSRATALADLDRMNNQRAFMSALLDKATSASTFLNPLKLWPLVSDTASSLSVDDGDHIWNLAGLAWAMRGGPVTTTVPVGGFQDSDVGNVLVWDDTRAPAFFDAIAQDREIPADLLTGGP</sequence>
<feature type="region of interest" description="Disordered" evidence="2">
    <location>
        <begin position="1"/>
        <end position="192"/>
    </location>
</feature>
<dbReference type="PRINTS" id="PR01217">
    <property type="entry name" value="PRICHEXTENSN"/>
</dbReference>
<accession>A0A143QIR2</accession>
<keyword evidence="6" id="KW-1185">Reference proteome</keyword>
<dbReference type="Proteomes" id="UP000076038">
    <property type="component" value="Chromosome"/>
</dbReference>
<organism evidence="5 6">
    <name type="scientific">Rhodococcoides fascians</name>
    <name type="common">Rhodococcus fascians</name>
    <dbReference type="NCBI Taxonomy" id="1828"/>
    <lineage>
        <taxon>Bacteria</taxon>
        <taxon>Bacillati</taxon>
        <taxon>Actinomycetota</taxon>
        <taxon>Actinomycetes</taxon>
        <taxon>Mycobacteriales</taxon>
        <taxon>Nocardiaceae</taxon>
        <taxon>Rhodococcoides</taxon>
    </lineage>
</organism>
<dbReference type="NCBIfam" id="TIGR00350">
    <property type="entry name" value="lytR_cpsA_psr"/>
    <property type="match status" value="1"/>
</dbReference>
<dbReference type="KEGG" id="rhs:A3Q41_01378"/>
<gene>
    <name evidence="5" type="primary">ywtF</name>
    <name evidence="5" type="ORF">A3Q41_01378</name>
</gene>
<feature type="compositionally biased region" description="Pro residues" evidence="2">
    <location>
        <begin position="16"/>
        <end position="39"/>
    </location>
</feature>
<evidence type="ECO:0000313" key="5">
    <source>
        <dbReference type="EMBL" id="AMY22686.1"/>
    </source>
</evidence>
<dbReference type="PANTHER" id="PTHR33392">
    <property type="entry name" value="POLYISOPRENYL-TEICHOIC ACID--PEPTIDOGLYCAN TEICHOIC ACID TRANSFERASE TAGU"/>
    <property type="match status" value="1"/>
</dbReference>